<feature type="domain" description="CXXC-type" evidence="12">
    <location>
        <begin position="212"/>
        <end position="258"/>
    </location>
</feature>
<dbReference type="SUPFAM" id="SSF54171">
    <property type="entry name" value="DNA-binding domain"/>
    <property type="match status" value="1"/>
</dbReference>
<protein>
    <submittedName>
        <fullName evidence="13">Methyl- binding domain 1 L homeolog isoform X1</fullName>
    </submittedName>
</protein>
<dbReference type="PROSITE" id="PS51058">
    <property type="entry name" value="ZF_CXXC"/>
    <property type="match status" value="3"/>
</dbReference>
<dbReference type="Pfam" id="PF01429">
    <property type="entry name" value="MBD"/>
    <property type="match status" value="1"/>
</dbReference>
<dbReference type="GO" id="GO:0008270">
    <property type="term" value="F:zinc ion binding"/>
    <property type="evidence" value="ECO:0007669"/>
    <property type="project" value="UniProtKB-KW"/>
</dbReference>
<evidence type="ECO:0000259" key="11">
    <source>
        <dbReference type="PROSITE" id="PS50982"/>
    </source>
</evidence>
<dbReference type="GO" id="GO:0008327">
    <property type="term" value="F:methyl-CpG binding"/>
    <property type="evidence" value="ECO:0007669"/>
    <property type="project" value="TreeGrafter"/>
</dbReference>
<feature type="domain" description="MBD" evidence="11">
    <location>
        <begin position="56"/>
        <end position="124"/>
    </location>
</feature>
<evidence type="ECO:0000256" key="2">
    <source>
        <dbReference type="ARBA" id="ARBA00022723"/>
    </source>
</evidence>
<evidence type="ECO:0000256" key="4">
    <source>
        <dbReference type="ARBA" id="ARBA00022833"/>
    </source>
</evidence>
<keyword evidence="5" id="KW-0805">Transcription regulation</keyword>
<accession>A0AAD1WQ99</accession>
<keyword evidence="6" id="KW-0238">DNA-binding</keyword>
<keyword evidence="4" id="KW-0862">Zinc</keyword>
<evidence type="ECO:0000256" key="7">
    <source>
        <dbReference type="ARBA" id="ARBA00023163"/>
    </source>
</evidence>
<evidence type="ECO:0000256" key="5">
    <source>
        <dbReference type="ARBA" id="ARBA00023015"/>
    </source>
</evidence>
<evidence type="ECO:0000256" key="6">
    <source>
        <dbReference type="ARBA" id="ARBA00023125"/>
    </source>
</evidence>
<dbReference type="PANTHER" id="PTHR12396">
    <property type="entry name" value="METHYL-CPG BINDING PROTEIN, MBD"/>
    <property type="match status" value="1"/>
</dbReference>
<dbReference type="PANTHER" id="PTHR12396:SF57">
    <property type="entry name" value="METHYL-CPG-BINDING DOMAIN PROTEIN 1"/>
    <property type="match status" value="1"/>
</dbReference>
<evidence type="ECO:0000313" key="13">
    <source>
        <dbReference type="EMBL" id="CAH2316987.1"/>
    </source>
</evidence>
<dbReference type="GO" id="GO:0005654">
    <property type="term" value="C:nucleoplasm"/>
    <property type="evidence" value="ECO:0007669"/>
    <property type="project" value="UniProtKB-ARBA"/>
</dbReference>
<dbReference type="GO" id="GO:0000122">
    <property type="term" value="P:negative regulation of transcription by RNA polymerase II"/>
    <property type="evidence" value="ECO:0007669"/>
    <property type="project" value="TreeGrafter"/>
</dbReference>
<feature type="region of interest" description="Disordered" evidence="10">
    <location>
        <begin position="130"/>
        <end position="159"/>
    </location>
</feature>
<dbReference type="InterPro" id="IPR001739">
    <property type="entry name" value="Methyl_CpG_DNA-bd"/>
</dbReference>
<dbReference type="CDD" id="cd01396">
    <property type="entry name" value="MeCP2_MBD"/>
    <property type="match status" value="1"/>
</dbReference>
<reference evidence="13" key="1">
    <citation type="submission" date="2022-03" db="EMBL/GenBank/DDBJ databases">
        <authorList>
            <person name="Alioto T."/>
            <person name="Alioto T."/>
            <person name="Gomez Garrido J."/>
        </authorList>
    </citation>
    <scope>NUCLEOTIDE SEQUENCE</scope>
</reference>
<dbReference type="Proteomes" id="UP001295444">
    <property type="component" value="Chromosome 09"/>
</dbReference>
<evidence type="ECO:0000256" key="1">
    <source>
        <dbReference type="ARBA" id="ARBA00004123"/>
    </source>
</evidence>
<feature type="domain" description="CXXC-type" evidence="12">
    <location>
        <begin position="350"/>
        <end position="398"/>
    </location>
</feature>
<dbReference type="AlphaFoldDB" id="A0AAD1WQ99"/>
<dbReference type="PROSITE" id="PS50982">
    <property type="entry name" value="MBD"/>
    <property type="match status" value="1"/>
</dbReference>
<name>A0AAD1WQ99_PELCU</name>
<gene>
    <name evidence="13" type="ORF">PECUL_23A005710</name>
</gene>
<keyword evidence="3 9" id="KW-0863">Zinc-finger</keyword>
<evidence type="ECO:0000313" key="14">
    <source>
        <dbReference type="Proteomes" id="UP001295444"/>
    </source>
</evidence>
<sequence length="686" mass="77917">MTIRIHSTVGCHSGVPSWTGSVRFEVSASCFAAACLSPSAPRTIGSHIVLGPSVTMSEGWEDWPVLGPGWKRRQVIRKSGASCGNRDTYYQSPNGERVRSKIELSKLLGVEVDLSMFDFKNGVIIPHEDRKKLNRPSLPLQPSETSQPKKQRFSEPSQHDVELQNSVHESLDVQCMGCMQWFNGVEFGKSKQTNWYCADCRASRRALNREQKLLKNMGCGMCEPCKLTENCGHCTVCLLRFHNPEFGNSWKCVRRRCLKVLRKVDGCGTCEGCCSKKDCDICSVCIERLQNPDQQPMGTCLNRLCSNKTIVIQPSESKSFGAKKCTIKKTFVNQEKMKNEEKVAHNQHCAGRRQNRRCGECEACLQNVDCGECDFCQDKPKFGGRNLKRQKCRWRQCLRFAMEKNIPAFHKSPKYSMSLVRTKLEAVDTEYMETQYSEEETSPLRIPDMKQISQNGDNSSVDEFYPIRVADIKEESSFTYEIKEEPLELYPIRVADIKEESSFTYEIKEEPLDNHCAGRIVSIEESDDIAEADESTPLIMEIFSLGKYDAITCLDQVLQEFMNELNEIPLPAYWEVQNNTAPNLQLVQRDKLSTMADTVIHIQPRFRFFVMVKGLPVPSTHELYLKHPSHLTSVYDVVELIGDLESYSPCPGMCTQGLRSATCRVLVKEERCTECCKIPWPSGSSF</sequence>
<dbReference type="InterPro" id="IPR016177">
    <property type="entry name" value="DNA-bd_dom_sf"/>
</dbReference>
<dbReference type="GO" id="GO:0006346">
    <property type="term" value="P:DNA methylation-dependent constitutive heterochromatin formation"/>
    <property type="evidence" value="ECO:0007669"/>
    <property type="project" value="TreeGrafter"/>
</dbReference>
<keyword evidence="8" id="KW-0539">Nucleus</keyword>
<evidence type="ECO:0000256" key="3">
    <source>
        <dbReference type="ARBA" id="ARBA00022771"/>
    </source>
</evidence>
<comment type="subcellular location">
    <subcellularLocation>
        <location evidence="1">Nucleus</location>
    </subcellularLocation>
</comment>
<keyword evidence="2" id="KW-0479">Metal-binding</keyword>
<feature type="domain" description="CXXC-type" evidence="12">
    <location>
        <begin position="259"/>
        <end position="306"/>
    </location>
</feature>
<keyword evidence="7" id="KW-0804">Transcription</keyword>
<dbReference type="SMART" id="SM00391">
    <property type="entry name" value="MBD"/>
    <property type="match status" value="1"/>
</dbReference>
<dbReference type="Pfam" id="PF02008">
    <property type="entry name" value="zf-CXXC"/>
    <property type="match status" value="2"/>
</dbReference>
<keyword evidence="14" id="KW-1185">Reference proteome</keyword>
<evidence type="ECO:0000256" key="10">
    <source>
        <dbReference type="SAM" id="MobiDB-lite"/>
    </source>
</evidence>
<evidence type="ECO:0000256" key="9">
    <source>
        <dbReference type="PROSITE-ProRule" id="PRU00509"/>
    </source>
</evidence>
<dbReference type="InterPro" id="IPR002857">
    <property type="entry name" value="Znf_CXXC"/>
</dbReference>
<dbReference type="Gene3D" id="3.30.890.10">
    <property type="entry name" value="Methyl-cpg-binding Protein 2, Chain A"/>
    <property type="match status" value="1"/>
</dbReference>
<evidence type="ECO:0000259" key="12">
    <source>
        <dbReference type="PROSITE" id="PS51058"/>
    </source>
</evidence>
<dbReference type="EMBL" id="OW240920">
    <property type="protein sequence ID" value="CAH2316987.1"/>
    <property type="molecule type" value="Genomic_DNA"/>
</dbReference>
<evidence type="ECO:0000256" key="8">
    <source>
        <dbReference type="ARBA" id="ARBA00023242"/>
    </source>
</evidence>
<organism evidence="13 14">
    <name type="scientific">Pelobates cultripes</name>
    <name type="common">Western spadefoot toad</name>
    <dbReference type="NCBI Taxonomy" id="61616"/>
    <lineage>
        <taxon>Eukaryota</taxon>
        <taxon>Metazoa</taxon>
        <taxon>Chordata</taxon>
        <taxon>Craniata</taxon>
        <taxon>Vertebrata</taxon>
        <taxon>Euteleostomi</taxon>
        <taxon>Amphibia</taxon>
        <taxon>Batrachia</taxon>
        <taxon>Anura</taxon>
        <taxon>Pelobatoidea</taxon>
        <taxon>Pelobatidae</taxon>
        <taxon>Pelobates</taxon>
    </lineage>
</organism>
<proteinExistence type="predicted"/>